<protein>
    <recommendedName>
        <fullName evidence="4">Calcineurin-like phosphoesterase domain-containing protein</fullName>
    </recommendedName>
</protein>
<dbReference type="AlphaFoldDB" id="A0A947GEH3"/>
<evidence type="ECO:0008006" key="4">
    <source>
        <dbReference type="Google" id="ProtNLM"/>
    </source>
</evidence>
<proteinExistence type="predicted"/>
<organism evidence="2 3">
    <name type="scientific">Prosthecodimorpha staleyi</name>
    <dbReference type="NCBI Taxonomy" id="2840188"/>
    <lineage>
        <taxon>Bacteria</taxon>
        <taxon>Pseudomonadati</taxon>
        <taxon>Pseudomonadota</taxon>
        <taxon>Alphaproteobacteria</taxon>
        <taxon>Hyphomicrobiales</taxon>
        <taxon>Ancalomicrobiaceae</taxon>
        <taxon>Prosthecodimorpha</taxon>
    </lineage>
</organism>
<reference evidence="2 3" key="1">
    <citation type="submission" date="2021-06" db="EMBL/GenBank/DDBJ databases">
        <authorList>
            <person name="Grouzdev D.S."/>
            <person name="Koziaeva V."/>
        </authorList>
    </citation>
    <scope>NUCLEOTIDE SEQUENCE [LARGE SCALE GENOMIC DNA]</scope>
    <source>
        <strain evidence="2 3">22</strain>
    </source>
</reference>
<feature type="signal peptide" evidence="1">
    <location>
        <begin position="1"/>
        <end position="22"/>
    </location>
</feature>
<gene>
    <name evidence="2" type="ORF">KL771_18385</name>
</gene>
<evidence type="ECO:0000256" key="1">
    <source>
        <dbReference type="SAM" id="SignalP"/>
    </source>
</evidence>
<dbReference type="EMBL" id="JAHHZF010000009">
    <property type="protein sequence ID" value="MBT9291441.1"/>
    <property type="molecule type" value="Genomic_DNA"/>
</dbReference>
<dbReference type="SUPFAM" id="SSF56300">
    <property type="entry name" value="Metallo-dependent phosphatases"/>
    <property type="match status" value="1"/>
</dbReference>
<sequence>MRLALTVAAALTLSTSAMPAHATEIGGPRAFAFIALGDMPYKLPDDYARFDALIAKINKAKPEFSVHVGDIKSGSTPCTDENFQKVKDQFATFEQPLVYAIGDNEWTDCHRDRAGKFKPTERLTKVRQMFFDGKPLAKAAIAVERQADVMPEMKATDGSGFVENARWVKNGVLFAAVHVPGSNNNFEPRDLDTVNEYFARNKANVAWLDAAFAKAKADNLSAMVIAWQADVWDIKQSEPAVPVASGFVDTIKAVERGARAFGKPVLVINGDNHIFLVTPFYGTDLKPVPNVTRLQVMGEAIVGAVRVVVDPDNAEAPFAFQPINEAPKAAN</sequence>
<feature type="chain" id="PRO_5037484818" description="Calcineurin-like phosphoesterase domain-containing protein" evidence="1">
    <location>
        <begin position="23"/>
        <end position="331"/>
    </location>
</feature>
<dbReference type="RefSeq" id="WP_261969981.1">
    <property type="nucleotide sequence ID" value="NZ_JAHHZF010000009.1"/>
</dbReference>
<evidence type="ECO:0000313" key="3">
    <source>
        <dbReference type="Proteomes" id="UP000766595"/>
    </source>
</evidence>
<name>A0A947GEH3_9HYPH</name>
<dbReference type="Gene3D" id="3.60.21.10">
    <property type="match status" value="1"/>
</dbReference>
<accession>A0A947GEH3</accession>
<comment type="caution">
    <text evidence="2">The sequence shown here is derived from an EMBL/GenBank/DDBJ whole genome shotgun (WGS) entry which is preliminary data.</text>
</comment>
<keyword evidence="1" id="KW-0732">Signal</keyword>
<evidence type="ECO:0000313" key="2">
    <source>
        <dbReference type="EMBL" id="MBT9291441.1"/>
    </source>
</evidence>
<dbReference type="InterPro" id="IPR029052">
    <property type="entry name" value="Metallo-depent_PP-like"/>
</dbReference>
<keyword evidence="3" id="KW-1185">Reference proteome</keyword>
<dbReference type="Proteomes" id="UP000766595">
    <property type="component" value="Unassembled WGS sequence"/>
</dbReference>